<reference evidence="1 2" key="1">
    <citation type="submission" date="2020-08" db="EMBL/GenBank/DDBJ databases">
        <title>Sequencing the genomes of 1000 actinobacteria strains.</title>
        <authorList>
            <person name="Klenk H.-P."/>
        </authorList>
    </citation>
    <scope>NUCLEOTIDE SEQUENCE [LARGE SCALE GENOMIC DNA]</scope>
    <source>
        <strain evidence="1 2">DSM 43851</strain>
    </source>
</reference>
<protein>
    <submittedName>
        <fullName evidence="1">Uncharacterized protein</fullName>
    </submittedName>
</protein>
<evidence type="ECO:0000313" key="2">
    <source>
        <dbReference type="Proteomes" id="UP000585638"/>
    </source>
</evidence>
<comment type="caution">
    <text evidence="1">The sequence shown here is derived from an EMBL/GenBank/DDBJ whole genome shotgun (WGS) entry which is preliminary data.</text>
</comment>
<evidence type="ECO:0000313" key="1">
    <source>
        <dbReference type="EMBL" id="MBB5895781.1"/>
    </source>
</evidence>
<gene>
    <name evidence="1" type="ORF">BJ998_006977</name>
</gene>
<dbReference type="AlphaFoldDB" id="A0A7W9KNG8"/>
<dbReference type="Proteomes" id="UP000585638">
    <property type="component" value="Unassembled WGS sequence"/>
</dbReference>
<name>A0A7W9KNG8_9PSEU</name>
<sequence>MIAESARRVAALLDAHPVRGTGGYPIGEVVRGLDAELAELRKAVAESPGPLGDIAPQVALLMMCMQHVVVLFHGFEDLPDSMRAQARRELATAHQTARKLRR</sequence>
<dbReference type="RefSeq" id="WP_184867528.1">
    <property type="nucleotide sequence ID" value="NZ_BAAAWY010000098.1"/>
</dbReference>
<organism evidence="1 2">
    <name type="scientific">Kutzneria kofuensis</name>
    <dbReference type="NCBI Taxonomy" id="103725"/>
    <lineage>
        <taxon>Bacteria</taxon>
        <taxon>Bacillati</taxon>
        <taxon>Actinomycetota</taxon>
        <taxon>Actinomycetes</taxon>
        <taxon>Pseudonocardiales</taxon>
        <taxon>Pseudonocardiaceae</taxon>
        <taxon>Kutzneria</taxon>
    </lineage>
</organism>
<dbReference type="EMBL" id="JACHIR010000001">
    <property type="protein sequence ID" value="MBB5895781.1"/>
    <property type="molecule type" value="Genomic_DNA"/>
</dbReference>
<proteinExistence type="predicted"/>
<keyword evidence="2" id="KW-1185">Reference proteome</keyword>
<accession>A0A7W9KNG8</accession>